<evidence type="ECO:0000256" key="3">
    <source>
        <dbReference type="ARBA" id="ARBA00009045"/>
    </source>
</evidence>
<dbReference type="OrthoDB" id="418595at2759"/>
<dbReference type="PANTHER" id="PTHR22936:SF69">
    <property type="entry name" value="RHOMBOID-LIKE PROTEIN"/>
    <property type="match status" value="1"/>
</dbReference>
<dbReference type="SUPFAM" id="SSF144091">
    <property type="entry name" value="Rhomboid-like"/>
    <property type="match status" value="1"/>
</dbReference>
<dbReference type="GO" id="GO:0004252">
    <property type="term" value="F:serine-type endopeptidase activity"/>
    <property type="evidence" value="ECO:0007669"/>
    <property type="project" value="InterPro"/>
</dbReference>
<feature type="transmembrane region" description="Helical" evidence="10">
    <location>
        <begin position="177"/>
        <end position="198"/>
    </location>
</feature>
<comment type="caution">
    <text evidence="12">The sequence shown here is derived from an EMBL/GenBank/DDBJ whole genome shotgun (WGS) entry which is preliminary data.</text>
</comment>
<name>A0A443PF24_9MAGN</name>
<evidence type="ECO:0000256" key="8">
    <source>
        <dbReference type="ARBA" id="ARBA00022989"/>
    </source>
</evidence>
<evidence type="ECO:0000259" key="11">
    <source>
        <dbReference type="Pfam" id="PF01694"/>
    </source>
</evidence>
<dbReference type="AlphaFoldDB" id="A0A443PF24"/>
<protein>
    <recommendedName>
        <fullName evidence="10">RHOMBOID-like protein</fullName>
        <ecNumber evidence="10">3.4.21.105</ecNumber>
    </recommendedName>
</protein>
<dbReference type="EC" id="3.4.21.105" evidence="10"/>
<evidence type="ECO:0000256" key="10">
    <source>
        <dbReference type="RuleBase" id="RU362115"/>
    </source>
</evidence>
<keyword evidence="4 10" id="KW-0645">Protease</keyword>
<feature type="domain" description="Peptidase S54 rhomboid" evidence="11">
    <location>
        <begin position="112"/>
        <end position="246"/>
    </location>
</feature>
<accession>A0A443PF24</accession>
<dbReference type="GO" id="GO:0006508">
    <property type="term" value="P:proteolysis"/>
    <property type="evidence" value="ECO:0007669"/>
    <property type="project" value="UniProtKB-KW"/>
</dbReference>
<reference evidence="12 13" key="1">
    <citation type="journal article" date="2019" name="Nat. Plants">
        <title>Stout camphor tree genome fills gaps in understanding of flowering plant genome evolution.</title>
        <authorList>
            <person name="Chaw S.M."/>
            <person name="Liu Y.C."/>
            <person name="Wu Y.W."/>
            <person name="Wang H.Y."/>
            <person name="Lin C.I."/>
            <person name="Wu C.S."/>
            <person name="Ke H.M."/>
            <person name="Chang L.Y."/>
            <person name="Hsu C.Y."/>
            <person name="Yang H.T."/>
            <person name="Sudianto E."/>
            <person name="Hsu M.H."/>
            <person name="Wu K.P."/>
            <person name="Wang L.N."/>
            <person name="Leebens-Mack J.H."/>
            <person name="Tsai I.J."/>
        </authorList>
    </citation>
    <scope>NUCLEOTIDE SEQUENCE [LARGE SCALE GENOMIC DNA]</scope>
    <source>
        <strain evidence="13">cv. Chaw 1501</strain>
        <tissue evidence="12">Young leaves</tissue>
    </source>
</reference>
<dbReference type="Proteomes" id="UP000283530">
    <property type="component" value="Unassembled WGS sequence"/>
</dbReference>
<comment type="subcellular location">
    <subcellularLocation>
        <location evidence="2 10">Membrane</location>
        <topology evidence="2 10">Multi-pass membrane protein</topology>
    </subcellularLocation>
</comment>
<evidence type="ECO:0000256" key="6">
    <source>
        <dbReference type="ARBA" id="ARBA00022801"/>
    </source>
</evidence>
<dbReference type="InterPro" id="IPR002610">
    <property type="entry name" value="Peptidase_S54_rhomboid-like"/>
</dbReference>
<feature type="transmembrane region" description="Helical" evidence="10">
    <location>
        <begin position="153"/>
        <end position="171"/>
    </location>
</feature>
<keyword evidence="7 10" id="KW-0720">Serine protease</keyword>
<dbReference type="Pfam" id="PF01694">
    <property type="entry name" value="Rhomboid"/>
    <property type="match status" value="1"/>
</dbReference>
<keyword evidence="9 10" id="KW-0472">Membrane</keyword>
<comment type="function">
    <text evidence="10">Serine protease involved in intramembrane proteolysis.</text>
</comment>
<feature type="transmembrane region" description="Helical" evidence="10">
    <location>
        <begin position="120"/>
        <end position="141"/>
    </location>
</feature>
<comment type="similarity">
    <text evidence="3 10">Belongs to the peptidase S54 family.</text>
</comment>
<evidence type="ECO:0000256" key="4">
    <source>
        <dbReference type="ARBA" id="ARBA00022670"/>
    </source>
</evidence>
<dbReference type="GO" id="GO:0005737">
    <property type="term" value="C:cytoplasm"/>
    <property type="evidence" value="ECO:0007669"/>
    <property type="project" value="UniProtKB-ARBA"/>
</dbReference>
<evidence type="ECO:0000313" key="13">
    <source>
        <dbReference type="Proteomes" id="UP000283530"/>
    </source>
</evidence>
<feature type="transmembrane region" description="Helical" evidence="10">
    <location>
        <begin position="230"/>
        <end position="254"/>
    </location>
</feature>
<dbReference type="InterPro" id="IPR022764">
    <property type="entry name" value="Peptidase_S54_rhomboid_dom"/>
</dbReference>
<evidence type="ECO:0000256" key="9">
    <source>
        <dbReference type="ARBA" id="ARBA00023136"/>
    </source>
</evidence>
<keyword evidence="13" id="KW-1185">Reference proteome</keyword>
<organism evidence="12 13">
    <name type="scientific">Cinnamomum micranthum f. kanehirae</name>
    <dbReference type="NCBI Taxonomy" id="337451"/>
    <lineage>
        <taxon>Eukaryota</taxon>
        <taxon>Viridiplantae</taxon>
        <taxon>Streptophyta</taxon>
        <taxon>Embryophyta</taxon>
        <taxon>Tracheophyta</taxon>
        <taxon>Spermatophyta</taxon>
        <taxon>Magnoliopsida</taxon>
        <taxon>Magnoliidae</taxon>
        <taxon>Laurales</taxon>
        <taxon>Lauraceae</taxon>
        <taxon>Cinnamomum</taxon>
    </lineage>
</organism>
<comment type="catalytic activity">
    <reaction evidence="1 10">
        <text>Cleaves type-1 transmembrane domains using a catalytic dyad composed of serine and histidine that are contributed by different transmembrane domains.</text>
        <dbReference type="EC" id="3.4.21.105"/>
    </reaction>
</comment>
<evidence type="ECO:0000256" key="5">
    <source>
        <dbReference type="ARBA" id="ARBA00022692"/>
    </source>
</evidence>
<dbReference type="InterPro" id="IPR035952">
    <property type="entry name" value="Rhomboid-like_sf"/>
</dbReference>
<keyword evidence="6 10" id="KW-0378">Hydrolase</keyword>
<dbReference type="Gene3D" id="1.20.1540.10">
    <property type="entry name" value="Rhomboid-like"/>
    <property type="match status" value="1"/>
</dbReference>
<dbReference type="GO" id="GO:0012505">
    <property type="term" value="C:endomembrane system"/>
    <property type="evidence" value="ECO:0007669"/>
    <property type="project" value="UniProtKB-ARBA"/>
</dbReference>
<evidence type="ECO:0000256" key="7">
    <source>
        <dbReference type="ARBA" id="ARBA00022825"/>
    </source>
</evidence>
<evidence type="ECO:0000256" key="2">
    <source>
        <dbReference type="ARBA" id="ARBA00004141"/>
    </source>
</evidence>
<dbReference type="FunFam" id="1.20.1540.10:FF:000019">
    <property type="entry name" value="RHOMBOID-like protein"/>
    <property type="match status" value="1"/>
</dbReference>
<proteinExistence type="inferred from homology"/>
<dbReference type="STRING" id="337451.A0A443PF24"/>
<keyword evidence="8 10" id="KW-1133">Transmembrane helix</keyword>
<evidence type="ECO:0000313" key="12">
    <source>
        <dbReference type="EMBL" id="RWR89373.1"/>
    </source>
</evidence>
<feature type="transmembrane region" description="Helical" evidence="10">
    <location>
        <begin position="38"/>
        <end position="57"/>
    </location>
</feature>
<keyword evidence="5 10" id="KW-0812">Transmembrane</keyword>
<dbReference type="GO" id="GO:0016020">
    <property type="term" value="C:membrane"/>
    <property type="evidence" value="ECO:0007669"/>
    <property type="project" value="UniProtKB-SubCell"/>
</dbReference>
<comment type="caution">
    <text evidence="10">Lacks conserved residue(s) required for the propagation of feature annotation.</text>
</comment>
<evidence type="ECO:0000256" key="1">
    <source>
        <dbReference type="ARBA" id="ARBA00000156"/>
    </source>
</evidence>
<feature type="transmembrane region" description="Helical" evidence="10">
    <location>
        <begin position="205"/>
        <end position="224"/>
    </location>
</feature>
<gene>
    <name evidence="12" type="ORF">CKAN_01842700</name>
</gene>
<dbReference type="PANTHER" id="PTHR22936">
    <property type="entry name" value="RHOMBOID-RELATED"/>
    <property type="match status" value="1"/>
</dbReference>
<dbReference type="EMBL" id="QPKB01000007">
    <property type="protein sequence ID" value="RWR89373.1"/>
    <property type="molecule type" value="Genomic_DNA"/>
</dbReference>
<sequence length="303" mass="33165">MGGEDLESRGSKGREGYAGRIAYNAELLKFKEKKWTSWIIPMFVIANVAVFVVVMFVNNCPEKPKVSGNCVGKFLGRFSFQPLRENPLLGPSSSTLEKLGGLEWYKVVHGHEGWRLVTCMWLHAGVLHLLANMLSLLFIGIRLEQQFGFVRIAIIYLISGFGGSILSSLFLRSSISVGASGALFGLLGAMLSELITNWTIYSNKFAALVTLVVIIAINLAVGLLPHVDNYSHIGGILTGFFPGFCSFGPAPVWLAGTRQSSTCKPQKIQIQCIPVHTVADSSGFADCGIRCWPHNAIPRCEWE</sequence>